<evidence type="ECO:0008006" key="5">
    <source>
        <dbReference type="Google" id="ProtNLM"/>
    </source>
</evidence>
<sequence>MHWVDMNTHSAVLVLVVFHFIQDWVVGTADSAETPRHPSPQTPPPAPPGGTQDISRPAKRHNPYTCPVASSQWNVPAWNTARERRPGGIWYKCPSHLNWLLSMWRSSGSTPSPSRMAELLSRFV</sequence>
<evidence type="ECO:0000256" key="1">
    <source>
        <dbReference type="SAM" id="MobiDB-lite"/>
    </source>
</evidence>
<comment type="caution">
    <text evidence="3">The sequence shown here is derived from an EMBL/GenBank/DDBJ whole genome shotgun (WGS) entry which is preliminary data.</text>
</comment>
<name>A0ABU7D876_9TELE</name>
<reference evidence="3 4" key="1">
    <citation type="submission" date="2021-06" db="EMBL/GenBank/DDBJ databases">
        <authorList>
            <person name="Palmer J.M."/>
        </authorList>
    </citation>
    <scope>NUCLEOTIDE SEQUENCE [LARGE SCALE GENOMIC DNA]</scope>
    <source>
        <strain evidence="3 4">CL_MEX2019</strain>
        <tissue evidence="3">Muscle</tissue>
    </source>
</reference>
<dbReference type="Proteomes" id="UP001352852">
    <property type="component" value="Unassembled WGS sequence"/>
</dbReference>
<proteinExistence type="predicted"/>
<feature type="region of interest" description="Disordered" evidence="1">
    <location>
        <begin position="30"/>
        <end position="63"/>
    </location>
</feature>
<feature type="compositionally biased region" description="Pro residues" evidence="1">
    <location>
        <begin position="37"/>
        <end position="48"/>
    </location>
</feature>
<keyword evidence="4" id="KW-1185">Reference proteome</keyword>
<feature type="chain" id="PRO_5047102546" description="Secreted protein" evidence="2">
    <location>
        <begin position="28"/>
        <end position="124"/>
    </location>
</feature>
<organism evidence="3 4">
    <name type="scientific">Characodon lateralis</name>
    <dbReference type="NCBI Taxonomy" id="208331"/>
    <lineage>
        <taxon>Eukaryota</taxon>
        <taxon>Metazoa</taxon>
        <taxon>Chordata</taxon>
        <taxon>Craniata</taxon>
        <taxon>Vertebrata</taxon>
        <taxon>Euteleostomi</taxon>
        <taxon>Actinopterygii</taxon>
        <taxon>Neopterygii</taxon>
        <taxon>Teleostei</taxon>
        <taxon>Neoteleostei</taxon>
        <taxon>Acanthomorphata</taxon>
        <taxon>Ovalentaria</taxon>
        <taxon>Atherinomorphae</taxon>
        <taxon>Cyprinodontiformes</taxon>
        <taxon>Goodeidae</taxon>
        <taxon>Characodon</taxon>
    </lineage>
</organism>
<dbReference type="EMBL" id="JAHUTJ010018122">
    <property type="protein sequence ID" value="MED6271341.1"/>
    <property type="molecule type" value="Genomic_DNA"/>
</dbReference>
<keyword evidence="2" id="KW-0732">Signal</keyword>
<evidence type="ECO:0000313" key="4">
    <source>
        <dbReference type="Proteomes" id="UP001352852"/>
    </source>
</evidence>
<accession>A0ABU7D876</accession>
<protein>
    <recommendedName>
        <fullName evidence="5">Secreted protein</fullName>
    </recommendedName>
</protein>
<gene>
    <name evidence="3" type="ORF">CHARACLAT_019195</name>
</gene>
<evidence type="ECO:0000313" key="3">
    <source>
        <dbReference type="EMBL" id="MED6271341.1"/>
    </source>
</evidence>
<evidence type="ECO:0000256" key="2">
    <source>
        <dbReference type="SAM" id="SignalP"/>
    </source>
</evidence>
<feature type="signal peptide" evidence="2">
    <location>
        <begin position="1"/>
        <end position="27"/>
    </location>
</feature>